<keyword evidence="7" id="KW-0479">Metal-binding</keyword>
<dbReference type="OrthoDB" id="196847at2759"/>
<dbReference type="PANTHER" id="PTHR18866:SF127">
    <property type="match status" value="1"/>
</dbReference>
<keyword evidence="11" id="KW-0862">Zinc</keyword>
<keyword evidence="9 15" id="KW-0547">Nucleotide-binding</keyword>
<evidence type="ECO:0000313" key="20">
    <source>
        <dbReference type="EMBL" id="CAI4220189.1"/>
    </source>
</evidence>
<proteinExistence type="inferred from homology"/>
<dbReference type="PROSITE" id="PS50975">
    <property type="entry name" value="ATP_GRASP"/>
    <property type="match status" value="1"/>
</dbReference>
<dbReference type="GO" id="GO:0005524">
    <property type="term" value="F:ATP binding"/>
    <property type="evidence" value="ECO:0007669"/>
    <property type="project" value="UniProtKB-UniRule"/>
</dbReference>
<dbReference type="PROSITE" id="PS52035">
    <property type="entry name" value="PEPTIDASE_M14"/>
    <property type="match status" value="1"/>
</dbReference>
<dbReference type="FunFam" id="3.30.1490.20:FF:000003">
    <property type="entry name" value="acetyl-CoA carboxylase isoform X1"/>
    <property type="match status" value="1"/>
</dbReference>
<feature type="active site" description="Proton donor/acceptor" evidence="16">
    <location>
        <position position="1143"/>
    </location>
</feature>
<dbReference type="Gene3D" id="3.30.470.20">
    <property type="entry name" value="ATP-grasp fold, B domain"/>
    <property type="match status" value="2"/>
</dbReference>
<dbReference type="InterPro" id="IPR011054">
    <property type="entry name" value="Rudment_hybrid_motif"/>
</dbReference>
<dbReference type="PROSITE" id="PS50979">
    <property type="entry name" value="BC"/>
    <property type="match status" value="1"/>
</dbReference>
<feature type="domain" description="Biotin carboxylation" evidence="18">
    <location>
        <begin position="16"/>
        <end position="441"/>
    </location>
</feature>
<evidence type="ECO:0000256" key="1">
    <source>
        <dbReference type="ARBA" id="ARBA00001947"/>
    </source>
</evidence>
<protein>
    <recommendedName>
        <fullName evidence="22">Pyruvate carboxylase</fullName>
    </recommendedName>
</protein>
<dbReference type="EMBL" id="CALLCH030000021">
    <property type="protein sequence ID" value="CAI4220189.1"/>
    <property type="molecule type" value="Genomic_DNA"/>
</dbReference>
<evidence type="ECO:0000256" key="14">
    <source>
        <dbReference type="ARBA" id="ARBA00023267"/>
    </source>
</evidence>
<keyword evidence="4" id="KW-0436">Ligase</keyword>
<evidence type="ECO:0000256" key="11">
    <source>
        <dbReference type="ARBA" id="ARBA00022833"/>
    </source>
</evidence>
<dbReference type="Pfam" id="PF02785">
    <property type="entry name" value="Biotin_carb_C"/>
    <property type="match status" value="1"/>
</dbReference>
<evidence type="ECO:0000256" key="16">
    <source>
        <dbReference type="PROSITE-ProRule" id="PRU01379"/>
    </source>
</evidence>
<evidence type="ECO:0000256" key="12">
    <source>
        <dbReference type="ARBA" id="ARBA00022840"/>
    </source>
</evidence>
<dbReference type="InterPro" id="IPR016185">
    <property type="entry name" value="PreATP-grasp_dom_sf"/>
</dbReference>
<evidence type="ECO:0000256" key="5">
    <source>
        <dbReference type="ARBA" id="ARBA00022645"/>
    </source>
</evidence>
<keyword evidence="13" id="KW-0482">Metalloprotease</keyword>
<comment type="similarity">
    <text evidence="3 16">Belongs to the peptidase M14 family.</text>
</comment>
<dbReference type="AlphaFoldDB" id="A0A9P1HB14"/>
<evidence type="ECO:0000256" key="2">
    <source>
        <dbReference type="ARBA" id="ARBA00001953"/>
    </source>
</evidence>
<dbReference type="PANTHER" id="PTHR18866">
    <property type="entry name" value="CARBOXYLASE:PYRUVATE/ACETYL-COA/PROPIONYL-COA CARBOXYLASE"/>
    <property type="match status" value="1"/>
</dbReference>
<dbReference type="SUPFAM" id="SSF52440">
    <property type="entry name" value="PreATP-grasp domain"/>
    <property type="match status" value="1"/>
</dbReference>
<accession>A0A9P1HB14</accession>
<evidence type="ECO:0000256" key="7">
    <source>
        <dbReference type="ARBA" id="ARBA00022723"/>
    </source>
</evidence>
<dbReference type="InterPro" id="IPR000089">
    <property type="entry name" value="Biotin_lipoyl"/>
</dbReference>
<dbReference type="PROSITE" id="PS00866">
    <property type="entry name" value="CPSASE_1"/>
    <property type="match status" value="1"/>
</dbReference>
<dbReference type="SMART" id="SM00631">
    <property type="entry name" value="Zn_pept"/>
    <property type="match status" value="1"/>
</dbReference>
<dbReference type="SUPFAM" id="SSF51246">
    <property type="entry name" value="Rudiment single hybrid motif"/>
    <property type="match status" value="1"/>
</dbReference>
<gene>
    <name evidence="20" type="ORF">PPNO1_LOCUS9731</name>
</gene>
<dbReference type="Gene3D" id="2.40.50.100">
    <property type="match status" value="1"/>
</dbReference>
<evidence type="ECO:0000256" key="4">
    <source>
        <dbReference type="ARBA" id="ARBA00022598"/>
    </source>
</evidence>
<dbReference type="Gene3D" id="3.40.630.10">
    <property type="entry name" value="Zn peptidases"/>
    <property type="match status" value="1"/>
</dbReference>
<dbReference type="Pfam" id="PF00364">
    <property type="entry name" value="Biotin_lipoyl"/>
    <property type="match status" value="1"/>
</dbReference>
<dbReference type="Pfam" id="PF00289">
    <property type="entry name" value="Biotin_carb_N"/>
    <property type="match status" value="1"/>
</dbReference>
<evidence type="ECO:0000256" key="3">
    <source>
        <dbReference type="ARBA" id="ARBA00005988"/>
    </source>
</evidence>
<evidence type="ECO:0000256" key="13">
    <source>
        <dbReference type="ARBA" id="ARBA00023049"/>
    </source>
</evidence>
<feature type="domain" description="ATP-grasp" evidence="17">
    <location>
        <begin position="137"/>
        <end position="356"/>
    </location>
</feature>
<dbReference type="InterPro" id="IPR011764">
    <property type="entry name" value="Biotin_carboxylation_dom"/>
</dbReference>
<evidence type="ECO:0000256" key="15">
    <source>
        <dbReference type="PROSITE-ProRule" id="PRU00409"/>
    </source>
</evidence>
<dbReference type="InterPro" id="IPR011761">
    <property type="entry name" value="ATP-grasp"/>
</dbReference>
<dbReference type="SMART" id="SM00878">
    <property type="entry name" value="Biotin_carb_C"/>
    <property type="match status" value="1"/>
</dbReference>
<dbReference type="InterPro" id="IPR057246">
    <property type="entry name" value="CARBOXYPEPT_ZN_1"/>
</dbReference>
<evidence type="ECO:0000256" key="9">
    <source>
        <dbReference type="ARBA" id="ARBA00022741"/>
    </source>
</evidence>
<evidence type="ECO:0000256" key="8">
    <source>
        <dbReference type="ARBA" id="ARBA00022729"/>
    </source>
</evidence>
<keyword evidence="21" id="KW-1185">Reference proteome</keyword>
<dbReference type="InterPro" id="IPR050856">
    <property type="entry name" value="Biotin_carboxylase_complex"/>
</dbReference>
<evidence type="ECO:0000256" key="10">
    <source>
        <dbReference type="ARBA" id="ARBA00022801"/>
    </source>
</evidence>
<dbReference type="GO" id="GO:0008270">
    <property type="term" value="F:zinc ion binding"/>
    <property type="evidence" value="ECO:0007669"/>
    <property type="project" value="InterPro"/>
</dbReference>
<dbReference type="InterPro" id="IPR011053">
    <property type="entry name" value="Single_hybrid_motif"/>
</dbReference>
<comment type="caution">
    <text evidence="20">The sequence shown here is derived from an EMBL/GenBank/DDBJ whole genome shotgun (WGS) entry which is preliminary data.</text>
</comment>
<dbReference type="PROSITE" id="PS00132">
    <property type="entry name" value="CARBOXYPEPT_ZN_1"/>
    <property type="match status" value="1"/>
</dbReference>
<feature type="domain" description="Peptidase M14" evidence="19">
    <location>
        <begin position="876"/>
        <end position="1177"/>
    </location>
</feature>
<keyword evidence="8" id="KW-0732">Signal</keyword>
<dbReference type="InterPro" id="IPR005482">
    <property type="entry name" value="Biotin_COase_C"/>
</dbReference>
<keyword evidence="14" id="KW-0092">Biotin</keyword>
<name>A0A9P1HB14_9PEZI</name>
<keyword evidence="6" id="KW-0645">Protease</keyword>
<evidence type="ECO:0000256" key="6">
    <source>
        <dbReference type="ARBA" id="ARBA00022670"/>
    </source>
</evidence>
<dbReference type="SUPFAM" id="SSF53187">
    <property type="entry name" value="Zn-dependent exopeptidases"/>
    <property type="match status" value="1"/>
</dbReference>
<evidence type="ECO:0000259" key="18">
    <source>
        <dbReference type="PROSITE" id="PS50979"/>
    </source>
</evidence>
<keyword evidence="10" id="KW-0378">Hydrolase</keyword>
<dbReference type="FunFam" id="3.40.630.10:FF:000084">
    <property type="entry name" value="Carboxypeptidase B2"/>
    <property type="match status" value="1"/>
</dbReference>
<comment type="cofactor">
    <cofactor evidence="1">
        <name>Zn(2+)</name>
        <dbReference type="ChEBI" id="CHEBI:29105"/>
    </cofactor>
</comment>
<dbReference type="InterPro" id="IPR005481">
    <property type="entry name" value="BC-like_N"/>
</dbReference>
<dbReference type="Proteomes" id="UP000838763">
    <property type="component" value="Unassembled WGS sequence"/>
</dbReference>
<dbReference type="CDD" id="cd03860">
    <property type="entry name" value="M14_CP_A-B_like"/>
    <property type="match status" value="1"/>
</dbReference>
<dbReference type="InterPro" id="IPR000834">
    <property type="entry name" value="Peptidase_M14"/>
</dbReference>
<keyword evidence="12 15" id="KW-0067">ATP-binding</keyword>
<dbReference type="GO" id="GO:0016874">
    <property type="term" value="F:ligase activity"/>
    <property type="evidence" value="ECO:0007669"/>
    <property type="project" value="UniProtKB-KW"/>
</dbReference>
<dbReference type="Pfam" id="PF00246">
    <property type="entry name" value="Peptidase_M14"/>
    <property type="match status" value="1"/>
</dbReference>
<dbReference type="SUPFAM" id="SSF56059">
    <property type="entry name" value="Glutathione synthetase ATP-binding domain-like"/>
    <property type="match status" value="1"/>
</dbReference>
<sequence length="1177" mass="128380">MGRQLLIPDLPKGGHPIRRVFIANRGEIALRVIRTCRVLGITSVSIFTEEDAYSRHVSEADEAICLGRLDGEKVNPFLNIKLLVEVAKNAKADAIHPGYGYLSENPEFADAVRDSGMIFIGPTAQAILTLGDKRESKEYLSKHSQNVPLIPGFAGRNQDPLELERAASEIGYPVMLKASAGGGGKGIRIIRESGTLKAELERAQSEAQRSFGSSDCILEKYIEAGKHVEVQIVGDKHGRVLSLFERECSIGRLIRYEGAGTVEFIVDVTAAKFYFLEVNSRIQVEHPITEEVTGVDIVALQLFVASGGKLDDLPLSNLSQNGHAIECRVYAENPQRGFLPELGTIHYWQPAGPNIAREDETRYETAVISGTEVTMSFDPMIAKIIVWAPNREAAIRKMVAVLAHTACVGLVTNQLFLQSCLLHPAFHDPSYTTNFVGLHLEELLRHPYAESLEGIANSLAAIPAAYLKAQNAAFSQDATPKKFQNSPTRFRNQRRDKVNKYTQILVTGTEKNISTDTDFLAAVVERARDPRTNLELKAAARLTAAYTKISDLVKASHEVAASGNPVKVRILSTTSLAGEESRESTYRAVGLVAEVNGARIVGTLVLPSDASTSTTDYDTARGLGLFFHVPAVGTWIVMQSFSLLTYIESLRSTFATIDKGADEGTVLAPMPCKILRVLKKTGDEVKVGEVVVVVESMKMEMTIAVNRSGKLRCGLTEGQAAKEGDLLCSRHGGDEEDKYKLYRAGRSRILTDNNYLRRSLASHPQSTLPHCTLTVQSYHVPSDSSLPTVYLHNEVFCSLALGASALVAASAVPRVAKDAKVDYAGFKGLRVKIPLGKSPLEVEEKLTGLVAHVVNFGHGEHLDVVVADENVDSVARILEAEVIIEDVGAIIAEEGEPVETFAVPSESWFTAYHTYADHTHGGKGSKPAVLLHGTVHAREWISTMTVEYLAWQLLTQYGSTASVKALVDTYDFYILPIVNPDGFVYTQTTDRYWRKNRQTVSSSTCVGRDINRNWSYKWELTGGASTSPCSETFKGLAAGDSPEASALMKHVNSLRDSKGIKFYVDFHSYGQYILWPFGYDCSYVAPDDAALNSLATKGRTAISAASGTRYTIGNSCRALYATTGDSIDYVHGPGNSTYSYTIELRDTGSYGFALPAAQIQPTVKETWAGVVAMLQGI</sequence>
<keyword evidence="5" id="KW-0121">Carboxypeptidase</keyword>
<dbReference type="GO" id="GO:0004181">
    <property type="term" value="F:metallocarboxypeptidase activity"/>
    <property type="evidence" value="ECO:0007669"/>
    <property type="project" value="InterPro"/>
</dbReference>
<evidence type="ECO:0008006" key="22">
    <source>
        <dbReference type="Google" id="ProtNLM"/>
    </source>
</evidence>
<comment type="cofactor">
    <cofactor evidence="2">
        <name>biotin</name>
        <dbReference type="ChEBI" id="CHEBI:57586"/>
    </cofactor>
</comment>
<reference evidence="20" key="1">
    <citation type="submission" date="2022-11" db="EMBL/GenBank/DDBJ databases">
        <authorList>
            <person name="Scott C."/>
            <person name="Bruce N."/>
        </authorList>
    </citation>
    <scope>NUCLEOTIDE SEQUENCE</scope>
</reference>
<dbReference type="GO" id="GO:0006508">
    <property type="term" value="P:proteolysis"/>
    <property type="evidence" value="ECO:0007669"/>
    <property type="project" value="UniProtKB-KW"/>
</dbReference>
<evidence type="ECO:0000259" key="17">
    <source>
        <dbReference type="PROSITE" id="PS50975"/>
    </source>
</evidence>
<dbReference type="SUPFAM" id="SSF51230">
    <property type="entry name" value="Single hybrid motif"/>
    <property type="match status" value="1"/>
</dbReference>
<evidence type="ECO:0000313" key="21">
    <source>
        <dbReference type="Proteomes" id="UP000838763"/>
    </source>
</evidence>
<dbReference type="InterPro" id="IPR005479">
    <property type="entry name" value="CPAse_ATP-bd"/>
</dbReference>
<organism evidence="20 21">
    <name type="scientific">Parascedosporium putredinis</name>
    <dbReference type="NCBI Taxonomy" id="1442378"/>
    <lineage>
        <taxon>Eukaryota</taxon>
        <taxon>Fungi</taxon>
        <taxon>Dikarya</taxon>
        <taxon>Ascomycota</taxon>
        <taxon>Pezizomycotina</taxon>
        <taxon>Sordariomycetes</taxon>
        <taxon>Hypocreomycetidae</taxon>
        <taxon>Microascales</taxon>
        <taxon>Microascaceae</taxon>
        <taxon>Parascedosporium</taxon>
    </lineage>
</organism>
<dbReference type="Pfam" id="PF02786">
    <property type="entry name" value="CPSase_L_D2"/>
    <property type="match status" value="1"/>
</dbReference>
<evidence type="ECO:0000259" key="19">
    <source>
        <dbReference type="PROSITE" id="PS52035"/>
    </source>
</evidence>